<keyword evidence="2" id="KW-1185">Reference proteome</keyword>
<dbReference type="EMBL" id="JAAMPI010000761">
    <property type="protein sequence ID" value="KAF4628793.1"/>
    <property type="molecule type" value="Genomic_DNA"/>
</dbReference>
<dbReference type="OrthoDB" id="5343483at2759"/>
<name>A0A8H4RFR6_9HELO</name>
<reference evidence="1 2" key="1">
    <citation type="submission" date="2020-03" db="EMBL/GenBank/DDBJ databases">
        <title>Draft Genome Sequence of Cudoniella acicularis.</title>
        <authorList>
            <person name="Buettner E."/>
            <person name="Kellner H."/>
        </authorList>
    </citation>
    <scope>NUCLEOTIDE SEQUENCE [LARGE SCALE GENOMIC DNA]</scope>
    <source>
        <strain evidence="1 2">DSM 108380</strain>
    </source>
</reference>
<dbReference type="Proteomes" id="UP000566819">
    <property type="component" value="Unassembled WGS sequence"/>
</dbReference>
<proteinExistence type="predicted"/>
<accession>A0A8H4RFR6</accession>
<sequence length="173" mass="19614">MISDINPHNVAVLIAMAQEAQRIQSRSKSQDQIAVLFEVLESLRNYNLLTSQQLTIIAPTPDRDALYVYRASVSLNYLESFIDIHKPLESEIRIFRATIPFNDTAILLETLGQILDMHQRLEAATKSIMAMEKESWTQKRAVDAEENQHPIKQQRYSKLPLANIAAPNRISGG</sequence>
<dbReference type="AlphaFoldDB" id="A0A8H4RFR6"/>
<organism evidence="1 2">
    <name type="scientific">Cudoniella acicularis</name>
    <dbReference type="NCBI Taxonomy" id="354080"/>
    <lineage>
        <taxon>Eukaryota</taxon>
        <taxon>Fungi</taxon>
        <taxon>Dikarya</taxon>
        <taxon>Ascomycota</taxon>
        <taxon>Pezizomycotina</taxon>
        <taxon>Leotiomycetes</taxon>
        <taxon>Helotiales</taxon>
        <taxon>Tricladiaceae</taxon>
        <taxon>Cudoniella</taxon>
    </lineage>
</organism>
<evidence type="ECO:0000313" key="1">
    <source>
        <dbReference type="EMBL" id="KAF4628793.1"/>
    </source>
</evidence>
<evidence type="ECO:0000313" key="2">
    <source>
        <dbReference type="Proteomes" id="UP000566819"/>
    </source>
</evidence>
<protein>
    <submittedName>
        <fullName evidence="1">Uncharacterized protein</fullName>
    </submittedName>
</protein>
<comment type="caution">
    <text evidence="1">The sequence shown here is derived from an EMBL/GenBank/DDBJ whole genome shotgun (WGS) entry which is preliminary data.</text>
</comment>
<gene>
    <name evidence="1" type="ORF">G7Y89_g9355</name>
</gene>